<dbReference type="Pfam" id="PF10050">
    <property type="entry name" value="DUF2284"/>
    <property type="match status" value="1"/>
</dbReference>
<dbReference type="EMBL" id="VSSQ01001081">
    <property type="protein sequence ID" value="MPM04907.1"/>
    <property type="molecule type" value="Genomic_DNA"/>
</dbReference>
<name>A0A644WMS0_9ZZZZ</name>
<accession>A0A644WMS0</accession>
<comment type="caution">
    <text evidence="1">The sequence shown here is derived from an EMBL/GenBank/DDBJ whole genome shotgun (WGS) entry which is preliminary data.</text>
</comment>
<proteinExistence type="predicted"/>
<organism evidence="1">
    <name type="scientific">bioreactor metagenome</name>
    <dbReference type="NCBI Taxonomy" id="1076179"/>
    <lineage>
        <taxon>unclassified sequences</taxon>
        <taxon>metagenomes</taxon>
        <taxon>ecological metagenomes</taxon>
    </lineage>
</organism>
<reference evidence="1" key="1">
    <citation type="submission" date="2019-08" db="EMBL/GenBank/DDBJ databases">
        <authorList>
            <person name="Kucharzyk K."/>
            <person name="Murdoch R.W."/>
            <person name="Higgins S."/>
            <person name="Loffler F."/>
        </authorList>
    </citation>
    <scope>NUCLEOTIDE SEQUENCE</scope>
</reference>
<sequence>MIESEILLQKEKLNLAEYVFAKPENIVFSNEVRNMCEKNTCRMYGTTWACPPAVGTVEWCKVRCNEYENVFIFTTMYHLKDMYDIEEWKNDRIMHKRVSDKVAKIFRSKYPEALVLSAEGCTVCKTCTYPDKPCRFPERMHPATEGYGILVTESAKVCGIKYNNGPETLTYFSMIFY</sequence>
<dbReference type="AlphaFoldDB" id="A0A644WMS0"/>
<gene>
    <name evidence="1" type="ORF">SDC9_51188</name>
</gene>
<evidence type="ECO:0008006" key="2">
    <source>
        <dbReference type="Google" id="ProtNLM"/>
    </source>
</evidence>
<protein>
    <recommendedName>
        <fullName evidence="2">Metal-binding protein</fullName>
    </recommendedName>
</protein>
<dbReference type="InterPro" id="IPR019271">
    <property type="entry name" value="DUF2284_metal-binding"/>
</dbReference>
<evidence type="ECO:0000313" key="1">
    <source>
        <dbReference type="EMBL" id="MPM04907.1"/>
    </source>
</evidence>